<dbReference type="SUPFAM" id="SSF52943">
    <property type="entry name" value="ATP synthase (F1-ATPase), gamma subunit"/>
    <property type="match status" value="1"/>
</dbReference>
<dbReference type="InterPro" id="IPR000131">
    <property type="entry name" value="ATP_synth_F1_gsu"/>
</dbReference>
<evidence type="ECO:0000256" key="4">
    <source>
        <dbReference type="ARBA" id="ARBA00022448"/>
    </source>
</evidence>
<evidence type="ECO:0000256" key="7">
    <source>
        <dbReference type="ARBA" id="ARBA00023136"/>
    </source>
</evidence>
<evidence type="ECO:0000256" key="2">
    <source>
        <dbReference type="ARBA" id="ARBA00004170"/>
    </source>
</evidence>
<comment type="function">
    <text evidence="1">Produces ATP from ADP in the presence of a proton gradient across the membrane. The gamma chain is believed to be important in regulating ATPase activity and the flow of protons through the CF(0) complex.</text>
</comment>
<dbReference type="EMBL" id="CP029077">
    <property type="protein sequence ID" value="QED22920.1"/>
    <property type="molecule type" value="Genomic_DNA"/>
</dbReference>
<evidence type="ECO:0000256" key="3">
    <source>
        <dbReference type="ARBA" id="ARBA00007681"/>
    </source>
</evidence>
<dbReference type="Proteomes" id="UP000321934">
    <property type="component" value="Chromosome"/>
</dbReference>
<protein>
    <submittedName>
        <fullName evidence="10">ATP synthase gamma chain</fullName>
    </submittedName>
</protein>
<dbReference type="AlphaFoldDB" id="A0A5B8XCC9"/>
<dbReference type="GO" id="GO:0046933">
    <property type="term" value="F:proton-transporting ATP synthase activity, rotational mechanism"/>
    <property type="evidence" value="ECO:0007669"/>
    <property type="project" value="InterPro"/>
</dbReference>
<sequence>MSGKLKQIRDRVKSLKSTNKITKAMEMIASVSLKSERKKLIATNEYFKEISTIAKSFNTQDSELSNIKDVNVFKGHDASNNVLLIVISPNKGLCGNVNNALEKEVKKYISNCKKKITLFTIGKKIDEFARKHLQEYEIISSKSNDYENLVEIISSREFANIDFLYTHFTSIMENKPTVLKAFPVTIDENSSIDKFKIEQDLNLMIDSISSLLIKGCLQYCKINSTTSEMASRMIAMDGATKNSKKIIDKLTLQCNKIRQAKITNELIDVVSGAQVISG</sequence>
<dbReference type="PANTHER" id="PTHR11693:SF22">
    <property type="entry name" value="ATP SYNTHASE SUBUNIT GAMMA, MITOCHONDRIAL"/>
    <property type="match status" value="1"/>
</dbReference>
<proteinExistence type="inferred from homology"/>
<keyword evidence="5" id="KW-0375">Hydrogen ion transport</keyword>
<dbReference type="Gene3D" id="1.10.287.80">
    <property type="entry name" value="ATP synthase, gamma subunit, helix hairpin domain"/>
    <property type="match status" value="1"/>
</dbReference>
<evidence type="ECO:0000256" key="6">
    <source>
        <dbReference type="ARBA" id="ARBA00023065"/>
    </source>
</evidence>
<dbReference type="CDD" id="cd12151">
    <property type="entry name" value="F1-ATPase_gamma"/>
    <property type="match status" value="1"/>
</dbReference>
<evidence type="ECO:0000256" key="9">
    <source>
        <dbReference type="ARBA" id="ARBA00023310"/>
    </source>
</evidence>
<keyword evidence="8" id="KW-0139">CF(1)</keyword>
<keyword evidence="6" id="KW-0406">Ion transport</keyword>
<accession>A0A5B8XCC9</accession>
<evidence type="ECO:0000313" key="11">
    <source>
        <dbReference type="Proteomes" id="UP000321934"/>
    </source>
</evidence>
<dbReference type="Pfam" id="PF00231">
    <property type="entry name" value="ATP-synt"/>
    <property type="match status" value="1"/>
</dbReference>
<dbReference type="RefSeq" id="WP_146820227.1">
    <property type="nucleotide sequence ID" value="NZ_CP029077.1"/>
</dbReference>
<keyword evidence="4" id="KW-0813">Transport</keyword>
<evidence type="ECO:0000313" key="10">
    <source>
        <dbReference type="EMBL" id="QED22920.1"/>
    </source>
</evidence>
<comment type="subcellular location">
    <subcellularLocation>
        <location evidence="2">Membrane</location>
        <topology evidence="2">Peripheral membrane protein</topology>
    </subcellularLocation>
</comment>
<dbReference type="Gene3D" id="3.40.1380.10">
    <property type="match status" value="1"/>
</dbReference>
<evidence type="ECO:0000256" key="5">
    <source>
        <dbReference type="ARBA" id="ARBA00022781"/>
    </source>
</evidence>
<dbReference type="InterPro" id="IPR035968">
    <property type="entry name" value="ATP_synth_F1_ATPase_gsu"/>
</dbReference>
<keyword evidence="11" id="KW-1185">Reference proteome</keyword>
<dbReference type="PRINTS" id="PR00126">
    <property type="entry name" value="ATPASEGAMMA"/>
</dbReference>
<gene>
    <name evidence="10" type="ORF">Deia_00108</name>
</gene>
<name>A0A5B8XCC9_9RICK</name>
<dbReference type="OrthoDB" id="9812769at2"/>
<comment type="similarity">
    <text evidence="3">Belongs to the ATPase gamma chain family.</text>
</comment>
<evidence type="ECO:0000256" key="1">
    <source>
        <dbReference type="ARBA" id="ARBA00003456"/>
    </source>
</evidence>
<keyword evidence="9" id="KW-0066">ATP synthesis</keyword>
<organism evidence="10 11">
    <name type="scientific">Candidatus Deianiraea vastatrix</name>
    <dbReference type="NCBI Taxonomy" id="2163644"/>
    <lineage>
        <taxon>Bacteria</taxon>
        <taxon>Pseudomonadati</taxon>
        <taxon>Pseudomonadota</taxon>
        <taxon>Alphaproteobacteria</taxon>
        <taxon>Rickettsiales</taxon>
        <taxon>Candidatus Deianiraeaceae</taxon>
        <taxon>Candidatus Deianiraea</taxon>
    </lineage>
</organism>
<dbReference type="PANTHER" id="PTHR11693">
    <property type="entry name" value="ATP SYNTHASE GAMMA CHAIN"/>
    <property type="match status" value="1"/>
</dbReference>
<keyword evidence="7" id="KW-0472">Membrane</keyword>
<evidence type="ECO:0000256" key="8">
    <source>
        <dbReference type="ARBA" id="ARBA00023196"/>
    </source>
</evidence>
<reference evidence="10 11" key="1">
    <citation type="journal article" date="2019" name="ISME J.">
        <title>Deianiraea, an extracellular bacterium associated with the ciliate Paramecium, suggests an alternative scenario for the evolution of Rickettsiales.</title>
        <authorList>
            <person name="Castelli M."/>
            <person name="Sabaneyeva E."/>
            <person name="Lanzoni O."/>
            <person name="Lebedeva N."/>
            <person name="Floriano A.M."/>
            <person name="Gaiarsa S."/>
            <person name="Benken K."/>
            <person name="Modeo L."/>
            <person name="Bandi C."/>
            <person name="Potekhin A."/>
            <person name="Sassera D."/>
            <person name="Petroni G."/>
        </authorList>
    </citation>
    <scope>NUCLEOTIDE SEQUENCE [LARGE SCALE GENOMIC DNA]</scope>
    <source>
        <strain evidence="10">CyL4-1</strain>
    </source>
</reference>
<dbReference type="GO" id="GO:0045259">
    <property type="term" value="C:proton-transporting ATP synthase complex"/>
    <property type="evidence" value="ECO:0007669"/>
    <property type="project" value="UniProtKB-KW"/>
</dbReference>